<comment type="caution">
    <text evidence="6">The sequence shown here is derived from an EMBL/GenBank/DDBJ whole genome shotgun (WGS) entry which is preliminary data.</text>
</comment>
<dbReference type="PROSITE" id="PS50104">
    <property type="entry name" value="TIR"/>
    <property type="match status" value="1"/>
</dbReference>
<dbReference type="PANTHER" id="PTHR32009:SF39">
    <property type="entry name" value="TIR DOMAIN-CONTAINING PROTEIN"/>
    <property type="match status" value="1"/>
</dbReference>
<dbReference type="Gene3D" id="3.40.50.10140">
    <property type="entry name" value="Toll/interleukin-1 receptor homology (TIR) domain"/>
    <property type="match status" value="1"/>
</dbReference>
<evidence type="ECO:0000256" key="1">
    <source>
        <dbReference type="ARBA" id="ARBA00011982"/>
    </source>
</evidence>
<organism evidence="6 7">
    <name type="scientific">Acacia crassicarpa</name>
    <name type="common">northern wattle</name>
    <dbReference type="NCBI Taxonomy" id="499986"/>
    <lineage>
        <taxon>Eukaryota</taxon>
        <taxon>Viridiplantae</taxon>
        <taxon>Streptophyta</taxon>
        <taxon>Embryophyta</taxon>
        <taxon>Tracheophyta</taxon>
        <taxon>Spermatophyta</taxon>
        <taxon>Magnoliopsida</taxon>
        <taxon>eudicotyledons</taxon>
        <taxon>Gunneridae</taxon>
        <taxon>Pentapetalae</taxon>
        <taxon>rosids</taxon>
        <taxon>fabids</taxon>
        <taxon>Fabales</taxon>
        <taxon>Fabaceae</taxon>
        <taxon>Caesalpinioideae</taxon>
        <taxon>mimosoid clade</taxon>
        <taxon>Acacieae</taxon>
        <taxon>Acacia</taxon>
    </lineage>
</organism>
<dbReference type="InterPro" id="IPR035897">
    <property type="entry name" value="Toll_tir_struct_dom_sf"/>
</dbReference>
<dbReference type="PANTHER" id="PTHR32009">
    <property type="entry name" value="TMV RESISTANCE PROTEIN N-LIKE"/>
    <property type="match status" value="1"/>
</dbReference>
<evidence type="ECO:0000313" key="6">
    <source>
        <dbReference type="EMBL" id="KAK4261195.1"/>
    </source>
</evidence>
<proteinExistence type="predicted"/>
<evidence type="ECO:0000256" key="3">
    <source>
        <dbReference type="ARBA" id="ARBA00023027"/>
    </source>
</evidence>
<dbReference type="GO" id="GO:0061809">
    <property type="term" value="F:NAD+ nucleosidase activity, cyclic ADP-ribose generating"/>
    <property type="evidence" value="ECO:0007669"/>
    <property type="project" value="UniProtKB-EC"/>
</dbReference>
<gene>
    <name evidence="6" type="ORF">QN277_004229</name>
</gene>
<evidence type="ECO:0000313" key="7">
    <source>
        <dbReference type="Proteomes" id="UP001293593"/>
    </source>
</evidence>
<dbReference type="Pfam" id="PF01582">
    <property type="entry name" value="TIR"/>
    <property type="match status" value="1"/>
</dbReference>
<reference evidence="6" key="1">
    <citation type="submission" date="2023-10" db="EMBL/GenBank/DDBJ databases">
        <title>Chromosome-level genome of the transformable northern wattle, Acacia crassicarpa.</title>
        <authorList>
            <person name="Massaro I."/>
            <person name="Sinha N.R."/>
            <person name="Poethig S."/>
            <person name="Leichty A.R."/>
        </authorList>
    </citation>
    <scope>NUCLEOTIDE SEQUENCE</scope>
    <source>
        <strain evidence="6">Acra3RX</strain>
        <tissue evidence="6">Leaf</tissue>
    </source>
</reference>
<dbReference type="SMART" id="SM00255">
    <property type="entry name" value="TIR"/>
    <property type="match status" value="1"/>
</dbReference>
<evidence type="ECO:0000259" key="5">
    <source>
        <dbReference type="PROSITE" id="PS50104"/>
    </source>
</evidence>
<dbReference type="Proteomes" id="UP001293593">
    <property type="component" value="Unassembled WGS sequence"/>
</dbReference>
<sequence length="258" mass="29192">MKNSSSSGGGTAPQEKPDVFISFSEEDTGKGFVSHLDAILARHGLTTYKGSNKLGTDDYLSSKLRKAAILDAPLSITVLSRNFVVSPSLLDDLVEILQGSKTKKKMIVPVFYDLEPSTVRKQVGTIGEQFEKYGEMFKDDKVHPWKKALTEAASYSGWDCTVNVRTEHEIAEEIAKDVLQKLDRVYVGDLDVQIDKLEQLARFFQQKISQTHSGNEKNYKLTLERIERLKMEKKLRLLRLTPDLLSHMEISKTTNTYF</sequence>
<keyword evidence="2" id="KW-0378">Hydrolase</keyword>
<dbReference type="EMBL" id="JAWXYG010000010">
    <property type="protein sequence ID" value="KAK4261195.1"/>
    <property type="molecule type" value="Genomic_DNA"/>
</dbReference>
<name>A0AAE1J038_9FABA</name>
<dbReference type="SUPFAM" id="SSF52200">
    <property type="entry name" value="Toll/Interleukin receptor TIR domain"/>
    <property type="match status" value="1"/>
</dbReference>
<keyword evidence="3" id="KW-0520">NAD</keyword>
<protein>
    <recommendedName>
        <fullName evidence="1">ADP-ribosyl cyclase/cyclic ADP-ribose hydrolase</fullName>
        <ecNumber evidence="1">3.2.2.6</ecNumber>
    </recommendedName>
</protein>
<evidence type="ECO:0000256" key="2">
    <source>
        <dbReference type="ARBA" id="ARBA00022801"/>
    </source>
</evidence>
<keyword evidence="7" id="KW-1185">Reference proteome</keyword>
<dbReference type="EC" id="3.2.2.6" evidence="1"/>
<dbReference type="InterPro" id="IPR000157">
    <property type="entry name" value="TIR_dom"/>
</dbReference>
<dbReference type="AlphaFoldDB" id="A0AAE1J038"/>
<comment type="catalytic activity">
    <reaction evidence="4">
        <text>NAD(+) + H2O = ADP-D-ribose + nicotinamide + H(+)</text>
        <dbReference type="Rhea" id="RHEA:16301"/>
        <dbReference type="ChEBI" id="CHEBI:15377"/>
        <dbReference type="ChEBI" id="CHEBI:15378"/>
        <dbReference type="ChEBI" id="CHEBI:17154"/>
        <dbReference type="ChEBI" id="CHEBI:57540"/>
        <dbReference type="ChEBI" id="CHEBI:57967"/>
        <dbReference type="EC" id="3.2.2.6"/>
    </reaction>
    <physiologicalReaction direction="left-to-right" evidence="4">
        <dbReference type="Rhea" id="RHEA:16302"/>
    </physiologicalReaction>
</comment>
<accession>A0AAE1J038</accession>
<evidence type="ECO:0000256" key="4">
    <source>
        <dbReference type="ARBA" id="ARBA00047304"/>
    </source>
</evidence>
<dbReference type="GO" id="GO:0007165">
    <property type="term" value="P:signal transduction"/>
    <property type="evidence" value="ECO:0007669"/>
    <property type="project" value="InterPro"/>
</dbReference>
<feature type="domain" description="TIR" evidence="5">
    <location>
        <begin position="15"/>
        <end position="182"/>
    </location>
</feature>